<reference evidence="1" key="1">
    <citation type="submission" date="2018-02" db="EMBL/GenBank/DDBJ databases">
        <title>Rhizophora mucronata_Transcriptome.</title>
        <authorList>
            <person name="Meera S.P."/>
            <person name="Sreeshan A."/>
            <person name="Augustine A."/>
        </authorList>
    </citation>
    <scope>NUCLEOTIDE SEQUENCE</scope>
    <source>
        <tissue evidence="1">Leaf</tissue>
    </source>
</reference>
<sequence length="125" mass="13657">MKVREEHVSVIPFCIGLSQPCLRSDNIAYAEKILALGNSLMALFIGSSDKLPPPFKIFFTDCLSSHFPFTLLKETRSAMIAGTVIREVTHCFSIASTATATLNLGIRTWQAPTISIANADDKPPM</sequence>
<dbReference type="AlphaFoldDB" id="A0A2P2LMK0"/>
<name>A0A2P2LMK0_RHIMU</name>
<evidence type="ECO:0000313" key="1">
    <source>
        <dbReference type="EMBL" id="MBX19182.1"/>
    </source>
</evidence>
<accession>A0A2P2LMK0</accession>
<keyword evidence="1" id="KW-0436">Ligase</keyword>
<protein>
    <submittedName>
        <fullName evidence="1">2-succinylbenzoateCoA ligaseic/peroxisomal-like isoform X3</fullName>
    </submittedName>
</protein>
<organism evidence="1">
    <name type="scientific">Rhizophora mucronata</name>
    <name type="common">Asiatic mangrove</name>
    <dbReference type="NCBI Taxonomy" id="61149"/>
    <lineage>
        <taxon>Eukaryota</taxon>
        <taxon>Viridiplantae</taxon>
        <taxon>Streptophyta</taxon>
        <taxon>Embryophyta</taxon>
        <taxon>Tracheophyta</taxon>
        <taxon>Spermatophyta</taxon>
        <taxon>Magnoliopsida</taxon>
        <taxon>eudicotyledons</taxon>
        <taxon>Gunneridae</taxon>
        <taxon>Pentapetalae</taxon>
        <taxon>rosids</taxon>
        <taxon>fabids</taxon>
        <taxon>Malpighiales</taxon>
        <taxon>Rhizophoraceae</taxon>
        <taxon>Rhizophora</taxon>
    </lineage>
</organism>
<dbReference type="GO" id="GO:0016874">
    <property type="term" value="F:ligase activity"/>
    <property type="evidence" value="ECO:0007669"/>
    <property type="project" value="UniProtKB-KW"/>
</dbReference>
<dbReference type="EMBL" id="GGEC01038698">
    <property type="protein sequence ID" value="MBX19182.1"/>
    <property type="molecule type" value="Transcribed_RNA"/>
</dbReference>
<proteinExistence type="predicted"/>